<dbReference type="SMART" id="SM00267">
    <property type="entry name" value="GGDEF"/>
    <property type="match status" value="1"/>
</dbReference>
<organism evidence="2 3">
    <name type="scientific">Kluyvera intermedia</name>
    <name type="common">Enterobacter intermedius</name>
    <dbReference type="NCBI Taxonomy" id="61648"/>
    <lineage>
        <taxon>Bacteria</taxon>
        <taxon>Pseudomonadati</taxon>
        <taxon>Pseudomonadota</taxon>
        <taxon>Gammaproteobacteria</taxon>
        <taxon>Enterobacterales</taxon>
        <taxon>Enterobacteriaceae</taxon>
        <taxon>Kluyvera</taxon>
    </lineage>
</organism>
<dbReference type="CDD" id="cd01949">
    <property type="entry name" value="GGDEF"/>
    <property type="match status" value="1"/>
</dbReference>
<comment type="caution">
    <text evidence="2">The sequence shown here is derived from an EMBL/GenBank/DDBJ whole genome shotgun (WGS) entry which is preliminary data.</text>
</comment>
<dbReference type="PANTHER" id="PTHR43102">
    <property type="entry name" value="SLR1143 PROTEIN"/>
    <property type="match status" value="1"/>
</dbReference>
<dbReference type="InterPro" id="IPR029787">
    <property type="entry name" value="Nucleotide_cyclase"/>
</dbReference>
<reference evidence="2" key="1">
    <citation type="journal article" date="2018" name="Genome Biol.">
        <title>SKESA: strategic k-mer extension for scrupulous assemblies.</title>
        <authorList>
            <person name="Souvorov A."/>
            <person name="Agarwala R."/>
            <person name="Lipman D.J."/>
        </authorList>
    </citation>
    <scope>NUCLEOTIDE SEQUENCE</scope>
    <source>
        <strain evidence="2">CAVp300</strain>
    </source>
</reference>
<dbReference type="InterPro" id="IPR029016">
    <property type="entry name" value="GAF-like_dom_sf"/>
</dbReference>
<dbReference type="Gene3D" id="3.30.450.40">
    <property type="match status" value="1"/>
</dbReference>
<dbReference type="RefSeq" id="WP_047369010.1">
    <property type="nucleotide sequence ID" value="NZ_CABMNU010000005.1"/>
</dbReference>
<dbReference type="Pfam" id="PF01590">
    <property type="entry name" value="GAF"/>
    <property type="match status" value="1"/>
</dbReference>
<accession>A0A9P3T7E2</accession>
<dbReference type="SUPFAM" id="SSF55073">
    <property type="entry name" value="Nucleotide cyclase"/>
    <property type="match status" value="1"/>
</dbReference>
<dbReference type="AlphaFoldDB" id="A0A9P3T7E2"/>
<dbReference type="Gene3D" id="3.30.70.270">
    <property type="match status" value="1"/>
</dbReference>
<dbReference type="InterPro" id="IPR000160">
    <property type="entry name" value="GGDEF_dom"/>
</dbReference>
<dbReference type="Pfam" id="PF00990">
    <property type="entry name" value="GGDEF"/>
    <property type="match status" value="1"/>
</dbReference>
<proteinExistence type="predicted"/>
<name>A0A9P3T7E2_KLUIN</name>
<reference evidence="2" key="2">
    <citation type="submission" date="2020-10" db="EMBL/GenBank/DDBJ databases">
        <authorList>
            <consortium name="NCBI Pathogen Detection Project"/>
        </authorList>
    </citation>
    <scope>NUCLEOTIDE SEQUENCE</scope>
    <source>
        <strain evidence="2">CAVp300</strain>
    </source>
</reference>
<protein>
    <submittedName>
        <fullName evidence="2">Sensor domain-containing diguanylate cyclase</fullName>
    </submittedName>
</protein>
<dbReference type="NCBIfam" id="TIGR00254">
    <property type="entry name" value="GGDEF"/>
    <property type="match status" value="1"/>
</dbReference>
<dbReference type="SUPFAM" id="SSF55781">
    <property type="entry name" value="GAF domain-like"/>
    <property type="match status" value="1"/>
</dbReference>
<evidence type="ECO:0000313" key="3">
    <source>
        <dbReference type="Proteomes" id="UP000867740"/>
    </source>
</evidence>
<feature type="domain" description="GGDEF" evidence="1">
    <location>
        <begin position="195"/>
        <end position="329"/>
    </location>
</feature>
<dbReference type="InterPro" id="IPR003018">
    <property type="entry name" value="GAF"/>
</dbReference>
<sequence length="333" mass="38312">MKFPEIPENETERLKSLYMMDLLDKKDDERLDRLTRLAKTAFDVPIGIISLLDRDRQWLVSCSGEVKVRETSRNISFCAHAILAQGIFIVKDTSVDERFHDNPFVIGEPYIRFYAGCPVRLPDGSIAGTICIIDDKPRDFTPENINALLDLGAIVEDEFHIISMAMTDTLTELPNKRGFYKLGEKRFSWLTDNKRSFSLIYLDVENITAINEFFGHNEGDNTLKKFASALLRCMKKNDVAARLEGGKFVLLLGHDDDRDVDTFLFSLQSKIDDLNEKSMKKFRLHYSYGIVEYDPDRHSNLLEMMNNSEHVMYLERKKPPLNPTQAHKSSENS</sequence>
<dbReference type="Proteomes" id="UP000867740">
    <property type="component" value="Unassembled WGS sequence"/>
</dbReference>
<dbReference type="SMART" id="SM00065">
    <property type="entry name" value="GAF"/>
    <property type="match status" value="1"/>
</dbReference>
<dbReference type="EMBL" id="DACSUM010000012">
    <property type="protein sequence ID" value="HAT3581599.1"/>
    <property type="molecule type" value="Genomic_DNA"/>
</dbReference>
<evidence type="ECO:0000259" key="1">
    <source>
        <dbReference type="PROSITE" id="PS50887"/>
    </source>
</evidence>
<dbReference type="PROSITE" id="PS50887">
    <property type="entry name" value="GGDEF"/>
    <property type="match status" value="1"/>
</dbReference>
<evidence type="ECO:0000313" key="2">
    <source>
        <dbReference type="EMBL" id="HAT3581599.1"/>
    </source>
</evidence>
<dbReference type="InterPro" id="IPR043128">
    <property type="entry name" value="Rev_trsase/Diguanyl_cyclase"/>
</dbReference>
<dbReference type="PANTHER" id="PTHR43102:SF2">
    <property type="entry name" value="GAF DOMAIN-CONTAINING PROTEIN"/>
    <property type="match status" value="1"/>
</dbReference>
<gene>
    <name evidence="2" type="ORF">I8531_001890</name>
</gene>